<dbReference type="Proteomes" id="UP000503820">
    <property type="component" value="Unassembled WGS sequence"/>
</dbReference>
<name>A0A7J0BW27_9BACT</name>
<dbReference type="AlphaFoldDB" id="A0A7J0BW27"/>
<feature type="compositionally biased region" description="Basic and acidic residues" evidence="1">
    <location>
        <begin position="373"/>
        <end position="383"/>
    </location>
</feature>
<protein>
    <recommendedName>
        <fullName evidence="4">Glycosyl transferase</fullName>
    </recommendedName>
</protein>
<dbReference type="RefSeq" id="WP_174410508.1">
    <property type="nucleotide sequence ID" value="NZ_BLVP01000010.1"/>
</dbReference>
<evidence type="ECO:0000256" key="1">
    <source>
        <dbReference type="SAM" id="MobiDB-lite"/>
    </source>
</evidence>
<dbReference type="SUPFAM" id="SSF53756">
    <property type="entry name" value="UDP-Glycosyltransferase/glycogen phosphorylase"/>
    <property type="match status" value="1"/>
</dbReference>
<dbReference type="EMBL" id="BLVP01000010">
    <property type="protein sequence ID" value="GFM37888.1"/>
    <property type="molecule type" value="Genomic_DNA"/>
</dbReference>
<keyword evidence="3" id="KW-1185">Reference proteome</keyword>
<evidence type="ECO:0000313" key="3">
    <source>
        <dbReference type="Proteomes" id="UP000503820"/>
    </source>
</evidence>
<gene>
    <name evidence="2" type="ORF">DSM19430T_25720</name>
</gene>
<reference evidence="2 3" key="1">
    <citation type="submission" date="2020-05" db="EMBL/GenBank/DDBJ databases">
        <title>Draft genome sequence of Desulfovibrio psychrotolerans JS1T.</title>
        <authorList>
            <person name="Ueno A."/>
            <person name="Tamazawa S."/>
            <person name="Tamamura S."/>
            <person name="Murakami T."/>
            <person name="Kiyama T."/>
            <person name="Inomata H."/>
            <person name="Amano Y."/>
            <person name="Miyakawa K."/>
            <person name="Tamaki H."/>
            <person name="Naganuma T."/>
            <person name="Kaneko K."/>
        </authorList>
    </citation>
    <scope>NUCLEOTIDE SEQUENCE [LARGE SCALE GENOMIC DNA]</scope>
    <source>
        <strain evidence="2 3">JS1</strain>
    </source>
</reference>
<feature type="region of interest" description="Disordered" evidence="1">
    <location>
        <begin position="373"/>
        <end position="404"/>
    </location>
</feature>
<evidence type="ECO:0000313" key="2">
    <source>
        <dbReference type="EMBL" id="GFM37888.1"/>
    </source>
</evidence>
<proteinExistence type="predicted"/>
<organism evidence="2 3">
    <name type="scientific">Desulfovibrio psychrotolerans</name>
    <dbReference type="NCBI Taxonomy" id="415242"/>
    <lineage>
        <taxon>Bacteria</taxon>
        <taxon>Pseudomonadati</taxon>
        <taxon>Thermodesulfobacteriota</taxon>
        <taxon>Desulfovibrionia</taxon>
        <taxon>Desulfovibrionales</taxon>
        <taxon>Desulfovibrionaceae</taxon>
        <taxon>Desulfovibrio</taxon>
    </lineage>
</organism>
<comment type="caution">
    <text evidence="2">The sequence shown here is derived from an EMBL/GenBank/DDBJ whole genome shotgun (WGS) entry which is preliminary data.</text>
</comment>
<accession>A0A7J0BW27</accession>
<sequence length="404" mass="45662">MRIVHFAVTPLAGAPLRLVQAINAHTGHSARLIDLCRYGTEDFGQDVVFAEQPERAIELAEQADIIHFHNYLDMDSPHFAPIRFRALAARGTLFIRHFHSHPELVAGRMGISPQTLLEQRIPSLVIAQFQERYYPRSRVVPNFVPETHPAYLPFAAGETQRAPRFHVFCSPTNLRGAWDCRWNTKAAPQMLEMITQVCRHTGGTWALAHKTPLLRTLALKRDSRVVADDMVTGSYHLTGLEGLSQGKPVLTHLDDRTRRVFEHFSGTAEVPFVNIRLEDAAPVLRHLLTHPEEAEEVGAAGRAFMENRWSCARMVHHLDEAYTLLAHDPASVVRQKELALEGAHRFFALALPDLLHGERMVQQRAQVRLSREAEREILARDTTETGTTGNHTDEAYPPIQQERP</sequence>
<evidence type="ECO:0008006" key="4">
    <source>
        <dbReference type="Google" id="ProtNLM"/>
    </source>
</evidence>